<organism evidence="2 3">
    <name type="scientific">Araneus ventricosus</name>
    <name type="common">Orbweaver spider</name>
    <name type="synonym">Epeira ventricosa</name>
    <dbReference type="NCBI Taxonomy" id="182803"/>
    <lineage>
        <taxon>Eukaryota</taxon>
        <taxon>Metazoa</taxon>
        <taxon>Ecdysozoa</taxon>
        <taxon>Arthropoda</taxon>
        <taxon>Chelicerata</taxon>
        <taxon>Arachnida</taxon>
        <taxon>Araneae</taxon>
        <taxon>Araneomorphae</taxon>
        <taxon>Entelegynae</taxon>
        <taxon>Araneoidea</taxon>
        <taxon>Araneidae</taxon>
        <taxon>Araneus</taxon>
    </lineage>
</organism>
<feature type="compositionally biased region" description="Polar residues" evidence="1">
    <location>
        <begin position="205"/>
        <end position="215"/>
    </location>
</feature>
<keyword evidence="3" id="KW-1185">Reference proteome</keyword>
<evidence type="ECO:0000313" key="3">
    <source>
        <dbReference type="Proteomes" id="UP000499080"/>
    </source>
</evidence>
<sequence length="215" mass="23663">MGNGCECCVVVMGNGCECCVVVMGNGCECCAVEMGNGCECCVVVMGNGCECCVVVMGNGCECCVVVMGNGCECCVVRHDAIFYESDYLLCSRSQLSLECPRIFLKGWHLEAPLVQGLGRNPNGHHQPLPDPFPRRYVLSLLEGPRAPRLLYPFRGRECQLTHPCTRGDPRRKQAEVNKTTPQNEVGDLNKEKPKRSCIPSRKSKVNSLQLERSEK</sequence>
<protein>
    <submittedName>
        <fullName evidence="2">Uncharacterized protein</fullName>
    </submittedName>
</protein>
<accession>A0A4Y2G0A5</accession>
<feature type="region of interest" description="Disordered" evidence="1">
    <location>
        <begin position="162"/>
        <end position="215"/>
    </location>
</feature>
<reference evidence="2 3" key="1">
    <citation type="journal article" date="2019" name="Sci. Rep.">
        <title>Orb-weaving spider Araneus ventricosus genome elucidates the spidroin gene catalogue.</title>
        <authorList>
            <person name="Kono N."/>
            <person name="Nakamura H."/>
            <person name="Ohtoshi R."/>
            <person name="Moran D.A.P."/>
            <person name="Shinohara A."/>
            <person name="Yoshida Y."/>
            <person name="Fujiwara M."/>
            <person name="Mori M."/>
            <person name="Tomita M."/>
            <person name="Arakawa K."/>
        </authorList>
    </citation>
    <scope>NUCLEOTIDE SEQUENCE [LARGE SCALE GENOMIC DNA]</scope>
</reference>
<gene>
    <name evidence="2" type="ORF">AVEN_6044_1</name>
</gene>
<dbReference type="EMBL" id="BGPR01001151">
    <property type="protein sequence ID" value="GBM46761.1"/>
    <property type="molecule type" value="Genomic_DNA"/>
</dbReference>
<evidence type="ECO:0000256" key="1">
    <source>
        <dbReference type="SAM" id="MobiDB-lite"/>
    </source>
</evidence>
<dbReference type="Proteomes" id="UP000499080">
    <property type="component" value="Unassembled WGS sequence"/>
</dbReference>
<feature type="compositionally biased region" description="Basic and acidic residues" evidence="1">
    <location>
        <begin position="162"/>
        <end position="175"/>
    </location>
</feature>
<name>A0A4Y2G0A5_ARAVE</name>
<comment type="caution">
    <text evidence="2">The sequence shown here is derived from an EMBL/GenBank/DDBJ whole genome shotgun (WGS) entry which is preliminary data.</text>
</comment>
<dbReference type="AlphaFoldDB" id="A0A4Y2G0A5"/>
<evidence type="ECO:0000313" key="2">
    <source>
        <dbReference type="EMBL" id="GBM46761.1"/>
    </source>
</evidence>
<proteinExistence type="predicted"/>